<evidence type="ECO:0000256" key="2">
    <source>
        <dbReference type="SAM" id="Phobius"/>
    </source>
</evidence>
<comment type="caution">
    <text evidence="3">The sequence shown here is derived from an EMBL/GenBank/DDBJ whole genome shotgun (WGS) entry which is preliminary data.</text>
</comment>
<name>A0ABN2R614_9ACTN</name>
<dbReference type="EMBL" id="BAAAQM010000009">
    <property type="protein sequence ID" value="GAA1963961.1"/>
    <property type="molecule type" value="Genomic_DNA"/>
</dbReference>
<keyword evidence="2" id="KW-0812">Transmembrane</keyword>
<gene>
    <name evidence="3" type="ORF">GCM10009838_21440</name>
</gene>
<reference evidence="3 4" key="1">
    <citation type="journal article" date="2019" name="Int. J. Syst. Evol. Microbiol.">
        <title>The Global Catalogue of Microorganisms (GCM) 10K type strain sequencing project: providing services to taxonomists for standard genome sequencing and annotation.</title>
        <authorList>
            <consortium name="The Broad Institute Genomics Platform"/>
            <consortium name="The Broad Institute Genome Sequencing Center for Infectious Disease"/>
            <person name="Wu L."/>
            <person name="Ma J."/>
        </authorList>
    </citation>
    <scope>NUCLEOTIDE SEQUENCE [LARGE SCALE GENOMIC DNA]</scope>
    <source>
        <strain evidence="3 4">JCM 16013</strain>
    </source>
</reference>
<keyword evidence="2" id="KW-1133">Transmembrane helix</keyword>
<evidence type="ECO:0000313" key="4">
    <source>
        <dbReference type="Proteomes" id="UP001499854"/>
    </source>
</evidence>
<keyword evidence="4" id="KW-1185">Reference proteome</keyword>
<accession>A0ABN2R614</accession>
<organism evidence="3 4">
    <name type="scientific">Catenulispora subtropica</name>
    <dbReference type="NCBI Taxonomy" id="450798"/>
    <lineage>
        <taxon>Bacteria</taxon>
        <taxon>Bacillati</taxon>
        <taxon>Actinomycetota</taxon>
        <taxon>Actinomycetes</taxon>
        <taxon>Catenulisporales</taxon>
        <taxon>Catenulisporaceae</taxon>
        <taxon>Catenulispora</taxon>
    </lineage>
</organism>
<feature type="transmembrane region" description="Helical" evidence="2">
    <location>
        <begin position="43"/>
        <end position="65"/>
    </location>
</feature>
<evidence type="ECO:0000256" key="1">
    <source>
        <dbReference type="SAM" id="MobiDB-lite"/>
    </source>
</evidence>
<feature type="compositionally biased region" description="Polar residues" evidence="1">
    <location>
        <begin position="77"/>
        <end position="96"/>
    </location>
</feature>
<keyword evidence="2" id="KW-0472">Membrane</keyword>
<protein>
    <submittedName>
        <fullName evidence="3">Uncharacterized protein</fullName>
    </submittedName>
</protein>
<sequence length="278" mass="28733">MNEIPQRAFQAELAARARSLDVGAPPIDAVLAGARRRAGRRRAVAAVVGVVVIAGTASALGIAFAGSSGVRQLPPGQRSSTPALAHTSQAAPNSAPVTVPGPRYVPHVTVQAGLAPGQTAPDNHPVVASGTTDGKPWQASVYTGPDLTGEKGKSCDLLALWMAGQRLILSSDCVAGATDPLATGQSTVMIGNSQAEQVWMFVVPHGTAKVAWEGTDGFRQEMAVLPLPAPFTQGVVVFPNSGAFHPSEGDKFVGYDATGKRLDTYLELRPGELPSTAR</sequence>
<evidence type="ECO:0000313" key="3">
    <source>
        <dbReference type="EMBL" id="GAA1963961.1"/>
    </source>
</evidence>
<dbReference type="RefSeq" id="WP_344656797.1">
    <property type="nucleotide sequence ID" value="NZ_BAAAQM010000009.1"/>
</dbReference>
<dbReference type="Proteomes" id="UP001499854">
    <property type="component" value="Unassembled WGS sequence"/>
</dbReference>
<proteinExistence type="predicted"/>
<feature type="region of interest" description="Disordered" evidence="1">
    <location>
        <begin position="73"/>
        <end position="98"/>
    </location>
</feature>